<comment type="subcellular location">
    <subcellularLocation>
        <location evidence="1">Secreted</location>
    </subcellularLocation>
</comment>
<evidence type="ECO:0000256" key="3">
    <source>
        <dbReference type="ARBA" id="ARBA00022525"/>
    </source>
</evidence>
<dbReference type="SUPFAM" id="SSF81778">
    <property type="entry name" value="Crustacean CHH/MIH/GIH neurohormone"/>
    <property type="match status" value="1"/>
</dbReference>
<dbReference type="PRINTS" id="PR00550">
    <property type="entry name" value="HYPRGLYCEMIC"/>
</dbReference>
<sequence length="165" mass="18887">MSYHCRLISLPLPSLTSLAILALQIFLLATLMPVHAGLMSSNSPFRFRFNGDSLGGLSPYKRDNSPQGDNDAMELEKATYQPSSQMLKRDYEALQCRGMYDLSIFTKLNRICEDCFNLYHDAEIHELCRSECFSSFAFRTCLQSLLMEEESDFYLELVDIVGKKR</sequence>
<feature type="disulfide bond" evidence="7">
    <location>
        <begin position="112"/>
        <end position="128"/>
    </location>
</feature>
<organism evidence="8">
    <name type="scientific">Tigriopus japonicus</name>
    <name type="common">Copepod</name>
    <dbReference type="NCBI Taxonomy" id="158387"/>
    <lineage>
        <taxon>Eukaryota</taxon>
        <taxon>Metazoa</taxon>
        <taxon>Ecdysozoa</taxon>
        <taxon>Arthropoda</taxon>
        <taxon>Crustacea</taxon>
        <taxon>Multicrustacea</taxon>
        <taxon>Hexanauplia</taxon>
        <taxon>Copepoda</taxon>
        <taxon>Harpacticoida</taxon>
        <taxon>Harpacticidae</taxon>
        <taxon>Tigriopus</taxon>
    </lineage>
</organism>
<evidence type="ECO:0000256" key="5">
    <source>
        <dbReference type="ARBA" id="ARBA00023157"/>
    </source>
</evidence>
<dbReference type="PROSITE" id="PS01250">
    <property type="entry name" value="CHH_MIH_GIH"/>
    <property type="match status" value="1"/>
</dbReference>
<accession>W8CTE3</accession>
<dbReference type="Pfam" id="PF01147">
    <property type="entry name" value="Crust_neurohorm"/>
    <property type="match status" value="1"/>
</dbReference>
<comment type="similarity">
    <text evidence="2">Belongs to the arthropod CHH/MIH/GIH/VIH hormone family.</text>
</comment>
<keyword evidence="3" id="KW-0964">Secreted</keyword>
<dbReference type="GO" id="GO:0007623">
    <property type="term" value="P:circadian rhythm"/>
    <property type="evidence" value="ECO:0007669"/>
    <property type="project" value="TreeGrafter"/>
</dbReference>
<keyword evidence="6" id="KW-0527">Neuropeptide</keyword>
<dbReference type="PANTHER" id="PTHR35981">
    <property type="entry name" value="ION TRANSPORT PEPTIDE, ISOFORM C"/>
    <property type="match status" value="1"/>
</dbReference>
<keyword evidence="5 7" id="KW-1015">Disulfide bond</keyword>
<feature type="disulfide bond" evidence="7">
    <location>
        <begin position="96"/>
        <end position="132"/>
    </location>
</feature>
<feature type="disulfide bond" evidence="7">
    <location>
        <begin position="115"/>
        <end position="141"/>
    </location>
</feature>
<evidence type="ECO:0000256" key="6">
    <source>
        <dbReference type="ARBA" id="ARBA00023320"/>
    </source>
</evidence>
<evidence type="ECO:0000313" key="8">
    <source>
        <dbReference type="EMBL" id="AGO81746.1"/>
    </source>
</evidence>
<dbReference type="GO" id="GO:0005576">
    <property type="term" value="C:extracellular region"/>
    <property type="evidence" value="ECO:0007669"/>
    <property type="project" value="UniProtKB-SubCell"/>
</dbReference>
<dbReference type="InterPro" id="IPR031098">
    <property type="entry name" value="Crust_neurohorm"/>
</dbReference>
<dbReference type="PANTHER" id="PTHR35981:SF2">
    <property type="entry name" value="ION TRANSPORT PEPTIDE, ISOFORM C"/>
    <property type="match status" value="1"/>
</dbReference>
<evidence type="ECO:0000256" key="7">
    <source>
        <dbReference type="PIRSR" id="PIRSR631098-51"/>
    </source>
</evidence>
<dbReference type="EMBL" id="KC631819">
    <property type="protein sequence ID" value="AGO81746.1"/>
    <property type="molecule type" value="mRNA"/>
</dbReference>
<dbReference type="InterPro" id="IPR018251">
    <property type="entry name" value="Crust_neurhormone_CS"/>
</dbReference>
<protein>
    <submittedName>
        <fullName evidence="8">Crustacean hyperglycemic hormone</fullName>
    </submittedName>
</protein>
<name>W8CTE3_TIGJA</name>
<dbReference type="InterPro" id="IPR001166">
    <property type="entry name" value="Hyperglycemic"/>
</dbReference>
<proteinExistence type="evidence at transcript level"/>
<evidence type="ECO:0000256" key="1">
    <source>
        <dbReference type="ARBA" id="ARBA00004613"/>
    </source>
</evidence>
<dbReference type="GO" id="GO:0005184">
    <property type="term" value="F:neuropeptide hormone activity"/>
    <property type="evidence" value="ECO:0007669"/>
    <property type="project" value="InterPro"/>
</dbReference>
<reference evidence="8" key="1">
    <citation type="submission" date="2013-02" db="EMBL/GenBank/DDBJ databases">
        <title>Tigriopus japonicus crustacean hyperglycemic hormone.</title>
        <authorList>
            <person name="Rhee J.-S."/>
            <person name="Lee J.-S."/>
        </authorList>
    </citation>
    <scope>NUCLEOTIDE SEQUENCE</scope>
</reference>
<evidence type="ECO:0000256" key="2">
    <source>
        <dbReference type="ARBA" id="ARBA00005447"/>
    </source>
</evidence>
<dbReference type="InterPro" id="IPR035957">
    <property type="entry name" value="Crust_neurohorm_sf"/>
</dbReference>
<dbReference type="Gene3D" id="1.10.2010.10">
    <property type="entry name" value="Crustacean CHH/MIH/GIH neurohormone"/>
    <property type="match status" value="1"/>
</dbReference>
<dbReference type="AlphaFoldDB" id="W8CTE3"/>
<keyword evidence="4" id="KW-0372">Hormone</keyword>
<evidence type="ECO:0000256" key="4">
    <source>
        <dbReference type="ARBA" id="ARBA00022702"/>
    </source>
</evidence>
<dbReference type="GO" id="GO:0007218">
    <property type="term" value="P:neuropeptide signaling pathway"/>
    <property type="evidence" value="ECO:0007669"/>
    <property type="project" value="UniProtKB-KW"/>
</dbReference>